<reference evidence="1" key="1">
    <citation type="submission" date="2019-10" db="EMBL/GenBank/DDBJ databases">
        <authorList>
            <consortium name="DOE Joint Genome Institute"/>
            <person name="Kuo A."/>
            <person name="Miyauchi S."/>
            <person name="Kiss E."/>
            <person name="Drula E."/>
            <person name="Kohler A."/>
            <person name="Sanchez-Garcia M."/>
            <person name="Andreopoulos B."/>
            <person name="Barry K.W."/>
            <person name="Bonito G."/>
            <person name="Buee M."/>
            <person name="Carver A."/>
            <person name="Chen C."/>
            <person name="Cichocki N."/>
            <person name="Clum A."/>
            <person name="Culley D."/>
            <person name="Crous P.W."/>
            <person name="Fauchery L."/>
            <person name="Girlanda M."/>
            <person name="Hayes R."/>
            <person name="Keri Z."/>
            <person name="LaButti K."/>
            <person name="Lipzen A."/>
            <person name="Lombard V."/>
            <person name="Magnuson J."/>
            <person name="Maillard F."/>
            <person name="Morin E."/>
            <person name="Murat C."/>
            <person name="Nolan M."/>
            <person name="Ohm R."/>
            <person name="Pangilinan J."/>
            <person name="Pereira M."/>
            <person name="Perotto S."/>
            <person name="Peter M."/>
            <person name="Riley R."/>
            <person name="Sitrit Y."/>
            <person name="Stielow B."/>
            <person name="Szollosi G."/>
            <person name="Zifcakova L."/>
            <person name="Stursova M."/>
            <person name="Spatafora J.W."/>
            <person name="Tedersoo L."/>
            <person name="Vaario L.-M."/>
            <person name="Yamada A."/>
            <person name="Yan M."/>
            <person name="Wang P."/>
            <person name="Xu J."/>
            <person name="Bruns T."/>
            <person name="Baldrian P."/>
            <person name="Vilgalys R."/>
            <person name="Henrissat B."/>
            <person name="Grigoriev I.V."/>
            <person name="Hibbett D."/>
            <person name="Nagy L.G."/>
            <person name="Martin F.M."/>
        </authorList>
    </citation>
    <scope>NUCLEOTIDE SEQUENCE</scope>
    <source>
        <strain evidence="1">Prilba</strain>
    </source>
</reference>
<keyword evidence="2" id="KW-1185">Reference proteome</keyword>
<evidence type="ECO:0000313" key="2">
    <source>
        <dbReference type="Proteomes" id="UP000759537"/>
    </source>
</evidence>
<evidence type="ECO:0000313" key="1">
    <source>
        <dbReference type="EMBL" id="KAF8486931.1"/>
    </source>
</evidence>
<protein>
    <submittedName>
        <fullName evidence="1">Uncharacterized protein</fullName>
    </submittedName>
</protein>
<organism evidence="1 2">
    <name type="scientific">Russula ochroleuca</name>
    <dbReference type="NCBI Taxonomy" id="152965"/>
    <lineage>
        <taxon>Eukaryota</taxon>
        <taxon>Fungi</taxon>
        <taxon>Dikarya</taxon>
        <taxon>Basidiomycota</taxon>
        <taxon>Agaricomycotina</taxon>
        <taxon>Agaricomycetes</taxon>
        <taxon>Russulales</taxon>
        <taxon>Russulaceae</taxon>
        <taxon>Russula</taxon>
    </lineage>
</organism>
<dbReference type="Proteomes" id="UP000759537">
    <property type="component" value="Unassembled WGS sequence"/>
</dbReference>
<dbReference type="EMBL" id="WHVB01000001">
    <property type="protein sequence ID" value="KAF8486931.1"/>
    <property type="molecule type" value="Genomic_DNA"/>
</dbReference>
<comment type="caution">
    <text evidence="1">The sequence shown here is derived from an EMBL/GenBank/DDBJ whole genome shotgun (WGS) entry which is preliminary data.</text>
</comment>
<dbReference type="AlphaFoldDB" id="A0A9P5N5W5"/>
<name>A0A9P5N5W5_9AGAM</name>
<accession>A0A9P5N5W5</accession>
<proteinExistence type="predicted"/>
<gene>
    <name evidence="1" type="ORF">DFH94DRAFT_701949</name>
</gene>
<reference evidence="1" key="2">
    <citation type="journal article" date="2020" name="Nat. Commun.">
        <title>Large-scale genome sequencing of mycorrhizal fungi provides insights into the early evolution of symbiotic traits.</title>
        <authorList>
            <person name="Miyauchi S."/>
            <person name="Kiss E."/>
            <person name="Kuo A."/>
            <person name="Drula E."/>
            <person name="Kohler A."/>
            <person name="Sanchez-Garcia M."/>
            <person name="Morin E."/>
            <person name="Andreopoulos B."/>
            <person name="Barry K.W."/>
            <person name="Bonito G."/>
            <person name="Buee M."/>
            <person name="Carver A."/>
            <person name="Chen C."/>
            <person name="Cichocki N."/>
            <person name="Clum A."/>
            <person name="Culley D."/>
            <person name="Crous P.W."/>
            <person name="Fauchery L."/>
            <person name="Girlanda M."/>
            <person name="Hayes R.D."/>
            <person name="Keri Z."/>
            <person name="LaButti K."/>
            <person name="Lipzen A."/>
            <person name="Lombard V."/>
            <person name="Magnuson J."/>
            <person name="Maillard F."/>
            <person name="Murat C."/>
            <person name="Nolan M."/>
            <person name="Ohm R.A."/>
            <person name="Pangilinan J."/>
            <person name="Pereira M.F."/>
            <person name="Perotto S."/>
            <person name="Peter M."/>
            <person name="Pfister S."/>
            <person name="Riley R."/>
            <person name="Sitrit Y."/>
            <person name="Stielow J.B."/>
            <person name="Szollosi G."/>
            <person name="Zifcakova L."/>
            <person name="Stursova M."/>
            <person name="Spatafora J.W."/>
            <person name="Tedersoo L."/>
            <person name="Vaario L.M."/>
            <person name="Yamada A."/>
            <person name="Yan M."/>
            <person name="Wang P."/>
            <person name="Xu J."/>
            <person name="Bruns T."/>
            <person name="Baldrian P."/>
            <person name="Vilgalys R."/>
            <person name="Dunand C."/>
            <person name="Henrissat B."/>
            <person name="Grigoriev I.V."/>
            <person name="Hibbett D."/>
            <person name="Nagy L.G."/>
            <person name="Martin F.M."/>
        </authorList>
    </citation>
    <scope>NUCLEOTIDE SEQUENCE</scope>
    <source>
        <strain evidence="1">Prilba</strain>
    </source>
</reference>
<sequence>MSVKCTLASLKKGLGTGDRSRPARTCFFKWPSVFLPHLFHFILSSFSACHSSVFYFSFSPFHNPFISVCSVPAPHCFSVSSYYWHQKHRSGEENAQDVQGARLITSSEFSPFRMHQLACLLPIRAITLSPQACTSLSSVPRTETGPIVPSNTRPVGDSVFFTTFVVGHQLEIQ</sequence>